<dbReference type="OrthoDB" id="9775513at2"/>
<evidence type="ECO:0000256" key="6">
    <source>
        <dbReference type="ARBA" id="ARBA00022692"/>
    </source>
</evidence>
<evidence type="ECO:0000256" key="3">
    <source>
        <dbReference type="ARBA" id="ARBA00022448"/>
    </source>
</evidence>
<dbReference type="Gene3D" id="2.40.30.170">
    <property type="match status" value="1"/>
</dbReference>
<keyword evidence="3 9" id="KW-0813">Transport</keyword>
<evidence type="ECO:0000256" key="4">
    <source>
        <dbReference type="ARBA" id="ARBA00022475"/>
    </source>
</evidence>
<keyword evidence="8 9" id="KW-0472">Membrane</keyword>
<evidence type="ECO:0000259" key="12">
    <source>
        <dbReference type="Pfam" id="PF26002"/>
    </source>
</evidence>
<dbReference type="Pfam" id="PF25994">
    <property type="entry name" value="HH_AprE"/>
    <property type="match status" value="1"/>
</dbReference>
<dbReference type="PANTHER" id="PTHR30386">
    <property type="entry name" value="MEMBRANE FUSION SUBUNIT OF EMRAB-TOLC MULTIDRUG EFFLUX PUMP"/>
    <property type="match status" value="1"/>
</dbReference>
<feature type="domain" description="AprE-like beta-barrel" evidence="12">
    <location>
        <begin position="337"/>
        <end position="428"/>
    </location>
</feature>
<comment type="subcellular location">
    <subcellularLocation>
        <location evidence="1 9">Cell inner membrane</location>
        <topology evidence="1 9">Single-pass membrane protein</topology>
    </subcellularLocation>
</comment>
<feature type="domain" description="AprE-like long alpha-helical hairpin" evidence="11">
    <location>
        <begin position="106"/>
        <end position="294"/>
    </location>
</feature>
<evidence type="ECO:0000259" key="11">
    <source>
        <dbReference type="Pfam" id="PF25994"/>
    </source>
</evidence>
<dbReference type="eggNOG" id="COG0845">
    <property type="taxonomic scope" value="Bacteria"/>
</dbReference>
<reference evidence="13 14" key="1">
    <citation type="submission" date="2008-03" db="EMBL/GenBank/DDBJ databases">
        <title>Complete sequence of Leptothrix cholodnii SP-6.</title>
        <authorList>
            <consortium name="US DOE Joint Genome Institute"/>
            <person name="Copeland A."/>
            <person name="Lucas S."/>
            <person name="Lapidus A."/>
            <person name="Glavina del Rio T."/>
            <person name="Dalin E."/>
            <person name="Tice H."/>
            <person name="Bruce D."/>
            <person name="Goodwin L."/>
            <person name="Pitluck S."/>
            <person name="Chertkov O."/>
            <person name="Brettin T."/>
            <person name="Detter J.C."/>
            <person name="Han C."/>
            <person name="Kuske C.R."/>
            <person name="Schmutz J."/>
            <person name="Larimer F."/>
            <person name="Land M."/>
            <person name="Hauser L."/>
            <person name="Kyrpides N."/>
            <person name="Lykidis A."/>
            <person name="Emerson D."/>
            <person name="Richardson P."/>
        </authorList>
    </citation>
    <scope>NUCLEOTIDE SEQUENCE [LARGE SCALE GENOMIC DNA]</scope>
    <source>
        <strain evidence="14">ATCC 51168 / LMG 8142 / SP-6</strain>
    </source>
</reference>
<dbReference type="KEGG" id="lch:Lcho_1760"/>
<dbReference type="RefSeq" id="WP_012346788.1">
    <property type="nucleotide sequence ID" value="NC_010524.1"/>
</dbReference>
<dbReference type="InterPro" id="IPR010129">
    <property type="entry name" value="T1SS_HlyD"/>
</dbReference>
<dbReference type="InterPro" id="IPR058781">
    <property type="entry name" value="HH_AprE-like"/>
</dbReference>
<feature type="transmembrane region" description="Helical" evidence="9">
    <location>
        <begin position="34"/>
        <end position="58"/>
    </location>
</feature>
<evidence type="ECO:0000256" key="7">
    <source>
        <dbReference type="ARBA" id="ARBA00022989"/>
    </source>
</evidence>
<dbReference type="AlphaFoldDB" id="B1XZ08"/>
<dbReference type="STRING" id="395495.Lcho_1760"/>
<dbReference type="PANTHER" id="PTHR30386:SF17">
    <property type="entry name" value="ALKALINE PROTEASE SECRETION PROTEIN APRE"/>
    <property type="match status" value="1"/>
</dbReference>
<evidence type="ECO:0000256" key="8">
    <source>
        <dbReference type="ARBA" id="ARBA00023136"/>
    </source>
</evidence>
<dbReference type="Pfam" id="PF26002">
    <property type="entry name" value="Beta-barrel_AprE"/>
    <property type="match status" value="1"/>
</dbReference>
<evidence type="ECO:0000256" key="5">
    <source>
        <dbReference type="ARBA" id="ARBA00022519"/>
    </source>
</evidence>
<feature type="coiled-coil region" evidence="10">
    <location>
        <begin position="180"/>
        <end position="207"/>
    </location>
</feature>
<dbReference type="InterPro" id="IPR058982">
    <property type="entry name" value="Beta-barrel_AprE"/>
</dbReference>
<keyword evidence="10" id="KW-0175">Coiled coil</keyword>
<evidence type="ECO:0000256" key="10">
    <source>
        <dbReference type="SAM" id="Coils"/>
    </source>
</evidence>
<dbReference type="HOGENOM" id="CLU_023976_1_1_4"/>
<sequence length="453" mass="49567">MQLPALAPSPRDAQFDLVGQHLAKARAITRQGRLIGGVLLLPALAWLSFAPLASAVVASGHVKVDLNRSIVQHAEGGTVRAVYVRDGQKVRAGDPLIELGDVSVNADKTRLMQRLLAERAGLARLETEQAGGKTLAYPPELIAAGRDDPVVREHMDKELALFTARLHALDSQAGLLVKQRAKIQQEIASLQAQIGNARDSIQAQSRELALNTSLAKQGLVSETQVMQLEASIADYRGKMAERSAEMARADQRIGDIELRLSQSRNDYRQQASDQLKVANVRVQEIEQELRKATDASKRQVLSASVDGEVIGLRITSPGGVIAPREPVGEIVPANPRLVVEAQIRTEDINRVQRGQGADLRFTAFKYRTTQMVKGSVSYVGADRQVDKDNGMAYYVVTIDVPPDAIERAVTGEAHARLQAGMPAEVYLHGEERTPLQYLMEPITQVMRRAGRER</sequence>
<accession>B1XZ08</accession>
<keyword evidence="14" id="KW-1185">Reference proteome</keyword>
<dbReference type="Proteomes" id="UP000001693">
    <property type="component" value="Chromosome"/>
</dbReference>
<evidence type="ECO:0000256" key="9">
    <source>
        <dbReference type="RuleBase" id="RU365093"/>
    </source>
</evidence>
<keyword evidence="6 9" id="KW-0812">Transmembrane</keyword>
<keyword evidence="4 9" id="KW-1003">Cell membrane</keyword>
<dbReference type="InterPro" id="IPR050739">
    <property type="entry name" value="MFP"/>
</dbReference>
<feature type="coiled-coil region" evidence="10">
    <location>
        <begin position="268"/>
        <end position="295"/>
    </location>
</feature>
<evidence type="ECO:0000313" key="14">
    <source>
        <dbReference type="Proteomes" id="UP000001693"/>
    </source>
</evidence>
<dbReference type="EMBL" id="CP001013">
    <property type="protein sequence ID" value="ACB34027.1"/>
    <property type="molecule type" value="Genomic_DNA"/>
</dbReference>
<proteinExistence type="inferred from homology"/>
<keyword evidence="7 9" id="KW-1133">Transmembrane helix</keyword>
<evidence type="ECO:0000256" key="2">
    <source>
        <dbReference type="ARBA" id="ARBA00009477"/>
    </source>
</evidence>
<evidence type="ECO:0000256" key="1">
    <source>
        <dbReference type="ARBA" id="ARBA00004377"/>
    </source>
</evidence>
<dbReference type="GO" id="GO:0015031">
    <property type="term" value="P:protein transport"/>
    <property type="evidence" value="ECO:0007669"/>
    <property type="project" value="InterPro"/>
</dbReference>
<protein>
    <recommendedName>
        <fullName evidence="9">Membrane fusion protein (MFP) family protein</fullName>
    </recommendedName>
</protein>
<organism evidence="13 14">
    <name type="scientific">Leptothrix cholodnii (strain ATCC 51168 / LMG 8142 / SP-6)</name>
    <name type="common">Leptothrix discophora (strain SP-6)</name>
    <dbReference type="NCBI Taxonomy" id="395495"/>
    <lineage>
        <taxon>Bacteria</taxon>
        <taxon>Pseudomonadati</taxon>
        <taxon>Pseudomonadota</taxon>
        <taxon>Betaproteobacteria</taxon>
        <taxon>Burkholderiales</taxon>
        <taxon>Sphaerotilaceae</taxon>
        <taxon>Leptothrix</taxon>
    </lineage>
</organism>
<dbReference type="NCBIfam" id="TIGR01843">
    <property type="entry name" value="type_I_hlyD"/>
    <property type="match status" value="1"/>
</dbReference>
<comment type="similarity">
    <text evidence="2 9">Belongs to the membrane fusion protein (MFP) (TC 8.A.1) family.</text>
</comment>
<dbReference type="GO" id="GO:0005886">
    <property type="term" value="C:plasma membrane"/>
    <property type="evidence" value="ECO:0007669"/>
    <property type="project" value="UniProtKB-SubCell"/>
</dbReference>
<keyword evidence="5 9" id="KW-0997">Cell inner membrane</keyword>
<gene>
    <name evidence="13" type="ordered locus">Lcho_1760</name>
</gene>
<evidence type="ECO:0000313" key="13">
    <source>
        <dbReference type="EMBL" id="ACB34027.1"/>
    </source>
</evidence>
<dbReference type="PRINTS" id="PR01490">
    <property type="entry name" value="RTXTOXIND"/>
</dbReference>
<name>B1XZ08_LEPCP</name>